<dbReference type="GO" id="GO:0044732">
    <property type="term" value="C:mitotic spindle pole body"/>
    <property type="evidence" value="ECO:0007669"/>
    <property type="project" value="TreeGrafter"/>
</dbReference>
<name>A0A8H7U4C6_9APHY</name>
<comment type="subcellular location">
    <subcellularLocation>
        <location evidence="3">Chromosome</location>
        <location evidence="3">Centromere</location>
        <location evidence="3">Kinetochore</location>
    </subcellularLocation>
    <subcellularLocation>
        <location evidence="2">Cytoplasm</location>
        <location evidence="2">Cytoskeleton</location>
        <location evidence="2">Spindle</location>
    </subcellularLocation>
    <subcellularLocation>
        <location evidence="1">Nucleus</location>
    </subcellularLocation>
</comment>
<keyword evidence="6" id="KW-0158">Chromosome</keyword>
<comment type="similarity">
    <text evidence="4">Belongs to the DASH complex DAM1 family.</text>
</comment>
<protein>
    <recommendedName>
        <fullName evidence="5">DASH complex subunit DAM1</fullName>
    </recommendedName>
    <alternativeName>
        <fullName evidence="14">Outer kinetochore protein DAM1</fullName>
    </alternativeName>
</protein>
<keyword evidence="11" id="KW-0206">Cytoskeleton</keyword>
<sequence>MPPGTAPQRTPLRRISQGSLFRLSRSGAYPDAPHGLGFLEPALSELADEIEALNTSVQCLRSLGDALGTFNESFASWLYVMNMNALTVDWPQVRSFFSGLDSSDTDAVGNAGPDGRILQTGCTKSRTQEEEAAAALAALQAAQAPPHREPSPEPPSTDKTTLNADASAAGNETTMATTASAGSKIAVKKKGKPKMTAKEKRERSLFVDKVVTALPLEFRGSDPNLRRNVETVIEGFLDRPERGLGKLVKPPDLTQARANKCLIALVNRKIVQKDNSTGAVLYHWHGLPA</sequence>
<accession>A0A8H7U4C6</accession>
<evidence type="ECO:0000256" key="13">
    <source>
        <dbReference type="ARBA" id="ARBA00023328"/>
    </source>
</evidence>
<keyword evidence="10" id="KW-0995">Kinetochore</keyword>
<evidence type="ECO:0000256" key="2">
    <source>
        <dbReference type="ARBA" id="ARBA00004186"/>
    </source>
</evidence>
<dbReference type="Pfam" id="PF08653">
    <property type="entry name" value="DASH_Dam1"/>
    <property type="match status" value="1"/>
</dbReference>
<evidence type="ECO:0000256" key="12">
    <source>
        <dbReference type="ARBA" id="ARBA00023242"/>
    </source>
</evidence>
<dbReference type="GO" id="GO:1990758">
    <property type="term" value="P:mitotic sister chromatid biorientation"/>
    <property type="evidence" value="ECO:0007669"/>
    <property type="project" value="TreeGrafter"/>
</dbReference>
<feature type="region of interest" description="Disordered" evidence="15">
    <location>
        <begin position="139"/>
        <end position="200"/>
    </location>
</feature>
<evidence type="ECO:0000256" key="15">
    <source>
        <dbReference type="SAM" id="MobiDB-lite"/>
    </source>
</evidence>
<comment type="caution">
    <text evidence="16">The sequence shown here is derived from an EMBL/GenBank/DDBJ whole genome shotgun (WGS) entry which is preliminary data.</text>
</comment>
<keyword evidence="13" id="KW-0137">Centromere</keyword>
<evidence type="ECO:0000256" key="1">
    <source>
        <dbReference type="ARBA" id="ARBA00004123"/>
    </source>
</evidence>
<dbReference type="PANTHER" id="PTHR28113:SF1">
    <property type="entry name" value="DASH COMPLEX SUBUNIT DAM1"/>
    <property type="match status" value="1"/>
</dbReference>
<evidence type="ECO:0000256" key="8">
    <source>
        <dbReference type="ARBA" id="ARBA00022701"/>
    </source>
</evidence>
<feature type="compositionally biased region" description="Basic residues" evidence="15">
    <location>
        <begin position="186"/>
        <end position="195"/>
    </location>
</feature>
<evidence type="ECO:0000256" key="14">
    <source>
        <dbReference type="ARBA" id="ARBA00030453"/>
    </source>
</evidence>
<evidence type="ECO:0000256" key="7">
    <source>
        <dbReference type="ARBA" id="ARBA00022490"/>
    </source>
</evidence>
<dbReference type="PANTHER" id="PTHR28113">
    <property type="entry name" value="DASH COMPLEX SUBUNIT DAM1"/>
    <property type="match status" value="1"/>
</dbReference>
<evidence type="ECO:0000313" key="17">
    <source>
        <dbReference type="Proteomes" id="UP000639403"/>
    </source>
</evidence>
<evidence type="ECO:0000256" key="6">
    <source>
        <dbReference type="ARBA" id="ARBA00022454"/>
    </source>
</evidence>
<keyword evidence="9" id="KW-0159">Chromosome partition</keyword>
<evidence type="ECO:0000256" key="5">
    <source>
        <dbReference type="ARBA" id="ARBA00020497"/>
    </source>
</evidence>
<keyword evidence="7" id="KW-0963">Cytoplasm</keyword>
<dbReference type="AlphaFoldDB" id="A0A8H7U4C6"/>
<keyword evidence="12" id="KW-0539">Nucleus</keyword>
<reference evidence="16" key="2">
    <citation type="journal article" name="Front. Microbiol.">
        <title>Degradative Capacity of Two Strains of Rhodonia placenta: From Phenotype to Genotype.</title>
        <authorList>
            <person name="Kolle M."/>
            <person name="Horta M.A.C."/>
            <person name="Nowrousian M."/>
            <person name="Ohm R.A."/>
            <person name="Benz J.P."/>
            <person name="Pilgard A."/>
        </authorList>
    </citation>
    <scope>NUCLEOTIDE SEQUENCE</scope>
    <source>
        <strain evidence="16">FPRL280</strain>
    </source>
</reference>
<dbReference type="GO" id="GO:0042729">
    <property type="term" value="C:DASH complex"/>
    <property type="evidence" value="ECO:0007669"/>
    <property type="project" value="InterPro"/>
</dbReference>
<evidence type="ECO:0000256" key="3">
    <source>
        <dbReference type="ARBA" id="ARBA00004629"/>
    </source>
</evidence>
<evidence type="ECO:0000256" key="4">
    <source>
        <dbReference type="ARBA" id="ARBA00010073"/>
    </source>
</evidence>
<keyword evidence="8" id="KW-0493">Microtubule</keyword>
<dbReference type="InterPro" id="IPR013962">
    <property type="entry name" value="DASH_Dam1"/>
</dbReference>
<reference evidence="16" key="1">
    <citation type="submission" date="2020-11" db="EMBL/GenBank/DDBJ databases">
        <authorList>
            <person name="Koelle M."/>
            <person name="Horta M.A.C."/>
            <person name="Nowrousian M."/>
            <person name="Ohm R.A."/>
            <person name="Benz P."/>
            <person name="Pilgard A."/>
        </authorList>
    </citation>
    <scope>NUCLEOTIDE SEQUENCE</scope>
    <source>
        <strain evidence="16">FPRL280</strain>
    </source>
</reference>
<organism evidence="16 17">
    <name type="scientific">Rhodonia placenta</name>
    <dbReference type="NCBI Taxonomy" id="104341"/>
    <lineage>
        <taxon>Eukaryota</taxon>
        <taxon>Fungi</taxon>
        <taxon>Dikarya</taxon>
        <taxon>Basidiomycota</taxon>
        <taxon>Agaricomycotina</taxon>
        <taxon>Agaricomycetes</taxon>
        <taxon>Polyporales</taxon>
        <taxon>Adustoporiaceae</taxon>
        <taxon>Rhodonia</taxon>
    </lineage>
</organism>
<dbReference type="Proteomes" id="UP000639403">
    <property type="component" value="Unassembled WGS sequence"/>
</dbReference>
<evidence type="ECO:0000256" key="11">
    <source>
        <dbReference type="ARBA" id="ARBA00023212"/>
    </source>
</evidence>
<evidence type="ECO:0000313" key="16">
    <source>
        <dbReference type="EMBL" id="KAF9817706.1"/>
    </source>
</evidence>
<feature type="compositionally biased region" description="Polar residues" evidence="15">
    <location>
        <begin position="157"/>
        <end position="181"/>
    </location>
</feature>
<dbReference type="EMBL" id="JADOXO010000039">
    <property type="protein sequence ID" value="KAF9817706.1"/>
    <property type="molecule type" value="Genomic_DNA"/>
</dbReference>
<proteinExistence type="inferred from homology"/>
<evidence type="ECO:0000256" key="10">
    <source>
        <dbReference type="ARBA" id="ARBA00022838"/>
    </source>
</evidence>
<dbReference type="GO" id="GO:1990537">
    <property type="term" value="C:mitotic spindle polar microtubule"/>
    <property type="evidence" value="ECO:0007669"/>
    <property type="project" value="TreeGrafter"/>
</dbReference>
<gene>
    <name evidence="16" type="ORF">IEO21_03255</name>
</gene>
<evidence type="ECO:0000256" key="9">
    <source>
        <dbReference type="ARBA" id="ARBA00022829"/>
    </source>
</evidence>